<dbReference type="InterPro" id="IPR002541">
    <property type="entry name" value="Cyt_c_assembly"/>
</dbReference>
<evidence type="ECO:0000256" key="5">
    <source>
        <dbReference type="SAM" id="Phobius"/>
    </source>
</evidence>
<feature type="transmembrane region" description="Helical" evidence="5">
    <location>
        <begin position="62"/>
        <end position="87"/>
    </location>
</feature>
<evidence type="ECO:0000313" key="8">
    <source>
        <dbReference type="Proteomes" id="UP000095255"/>
    </source>
</evidence>
<evidence type="ECO:0000256" key="4">
    <source>
        <dbReference type="ARBA" id="ARBA00023136"/>
    </source>
</evidence>
<organism evidence="7 8">
    <name type="scientific">Desulfuribacillus stibiiarsenatis</name>
    <dbReference type="NCBI Taxonomy" id="1390249"/>
    <lineage>
        <taxon>Bacteria</taxon>
        <taxon>Bacillati</taxon>
        <taxon>Bacillota</taxon>
        <taxon>Desulfuribacillia</taxon>
        <taxon>Desulfuribacillales</taxon>
        <taxon>Desulfuribacillaceae</taxon>
        <taxon>Desulfuribacillus</taxon>
    </lineage>
</organism>
<keyword evidence="4 5" id="KW-0472">Membrane</keyword>
<dbReference type="GO" id="GO:0020037">
    <property type="term" value="F:heme binding"/>
    <property type="evidence" value="ECO:0007669"/>
    <property type="project" value="InterPro"/>
</dbReference>
<dbReference type="PANTHER" id="PTHR30071:SF15">
    <property type="entry name" value="PROTEIN HEMX"/>
    <property type="match status" value="1"/>
</dbReference>
<evidence type="ECO:0000256" key="3">
    <source>
        <dbReference type="ARBA" id="ARBA00022989"/>
    </source>
</evidence>
<evidence type="ECO:0000256" key="2">
    <source>
        <dbReference type="ARBA" id="ARBA00022692"/>
    </source>
</evidence>
<evidence type="ECO:0000313" key="7">
    <source>
        <dbReference type="EMBL" id="OEH84196.1"/>
    </source>
</evidence>
<dbReference type="GO" id="GO:0017004">
    <property type="term" value="P:cytochrome complex assembly"/>
    <property type="evidence" value="ECO:0007669"/>
    <property type="project" value="InterPro"/>
</dbReference>
<comment type="caution">
    <text evidence="7">The sequence shown here is derived from an EMBL/GenBank/DDBJ whole genome shotgun (WGS) entry which is preliminary data.</text>
</comment>
<dbReference type="RefSeq" id="WP_069703433.1">
    <property type="nucleotide sequence ID" value="NZ_MJAT01000040.1"/>
</dbReference>
<feature type="transmembrane region" description="Helical" evidence="5">
    <location>
        <begin position="246"/>
        <end position="263"/>
    </location>
</feature>
<feature type="transmembrane region" description="Helical" evidence="5">
    <location>
        <begin position="94"/>
        <end position="113"/>
    </location>
</feature>
<dbReference type="Proteomes" id="UP000095255">
    <property type="component" value="Unassembled WGS sequence"/>
</dbReference>
<dbReference type="InterPro" id="IPR045062">
    <property type="entry name" value="Cyt_c_biogenesis_CcsA/CcmC"/>
</dbReference>
<comment type="subcellular location">
    <subcellularLocation>
        <location evidence="1">Membrane</location>
        <topology evidence="1">Multi-pass membrane protein</topology>
    </subcellularLocation>
</comment>
<dbReference type="EMBL" id="MJAT01000040">
    <property type="protein sequence ID" value="OEH84196.1"/>
    <property type="molecule type" value="Genomic_DNA"/>
</dbReference>
<feature type="transmembrane region" description="Helical" evidence="5">
    <location>
        <begin position="211"/>
        <end position="234"/>
    </location>
</feature>
<dbReference type="GO" id="GO:0005886">
    <property type="term" value="C:plasma membrane"/>
    <property type="evidence" value="ECO:0007669"/>
    <property type="project" value="TreeGrafter"/>
</dbReference>
<evidence type="ECO:0000256" key="1">
    <source>
        <dbReference type="ARBA" id="ARBA00004141"/>
    </source>
</evidence>
<protein>
    <recommendedName>
        <fullName evidence="6">Cytochrome c assembly protein domain-containing protein</fullName>
    </recommendedName>
</protein>
<feature type="domain" description="Cytochrome c assembly protein" evidence="6">
    <location>
        <begin position="67"/>
        <end position="270"/>
    </location>
</feature>
<dbReference type="Pfam" id="PF01578">
    <property type="entry name" value="Cytochrom_C_asm"/>
    <property type="match status" value="1"/>
</dbReference>
<accession>A0A1E5L263</accession>
<name>A0A1E5L263_9FIRM</name>
<feature type="transmembrane region" description="Helical" evidence="5">
    <location>
        <begin position="133"/>
        <end position="156"/>
    </location>
</feature>
<sequence>MAENYVWVYDLMILIYAASVILYFYDFLHSNKRVNKVAFSFLIGVWIIQTLFFHLRMKELDYIPVMTLFETLFFYSWILVTLTLVINYFYKMDLMVFIVNCIGFCIVMFNMFISKQAEPVVNEILQGDLLTIHIVFAIASYGLFFISFLFSGLYVWQTYLLKKKKIFSNIFRKIPPLDKLDQFSYLLAIVAFPILFISLVLGTIWAYMNNIYIWTDVKFIMSFIVLIVYALYLHRRVALGWQGRKLAIWNMIGFSTVVLNYLLTKVVSTFHQWI</sequence>
<feature type="transmembrane region" description="Helical" evidence="5">
    <location>
        <begin position="37"/>
        <end position="56"/>
    </location>
</feature>
<keyword evidence="2 5" id="KW-0812">Transmembrane</keyword>
<keyword evidence="8" id="KW-1185">Reference proteome</keyword>
<reference evidence="7 8" key="1">
    <citation type="submission" date="2016-09" db="EMBL/GenBank/DDBJ databases">
        <title>Desulfuribacillus arsenicus sp. nov., an obligately anaerobic, dissimilatory arsenic- and antimonate-reducing bacterium isolated from anoxic sediments.</title>
        <authorList>
            <person name="Abin C.A."/>
            <person name="Hollibaugh J.T."/>
        </authorList>
    </citation>
    <scope>NUCLEOTIDE SEQUENCE [LARGE SCALE GENOMIC DNA]</scope>
    <source>
        <strain evidence="7 8">MLFW-2</strain>
    </source>
</reference>
<evidence type="ECO:0000259" key="6">
    <source>
        <dbReference type="Pfam" id="PF01578"/>
    </source>
</evidence>
<gene>
    <name evidence="7" type="ORF">BHU72_12390</name>
</gene>
<keyword evidence="3 5" id="KW-1133">Transmembrane helix</keyword>
<feature type="transmembrane region" description="Helical" evidence="5">
    <location>
        <begin position="6"/>
        <end position="25"/>
    </location>
</feature>
<dbReference type="STRING" id="1390249.BHU72_12390"/>
<dbReference type="PANTHER" id="PTHR30071">
    <property type="entry name" value="HEME EXPORTER PROTEIN C"/>
    <property type="match status" value="1"/>
</dbReference>
<proteinExistence type="predicted"/>
<feature type="transmembrane region" description="Helical" evidence="5">
    <location>
        <begin position="183"/>
        <end position="205"/>
    </location>
</feature>
<dbReference type="AlphaFoldDB" id="A0A1E5L263"/>